<reference evidence="2 3" key="1">
    <citation type="journal article" date="2015" name="BMC Genomics">
        <title>Insights from the genome of Ophiocordyceps polyrhachis-furcata to pathogenicity and host specificity in insect fungi.</title>
        <authorList>
            <person name="Wichadakul D."/>
            <person name="Kobmoo N."/>
            <person name="Ingsriswang S."/>
            <person name="Tangphatsornruang S."/>
            <person name="Chantasingh D."/>
            <person name="Luangsa-ard J.J."/>
            <person name="Eurwilaichitr L."/>
        </authorList>
    </citation>
    <scope>NUCLEOTIDE SEQUENCE [LARGE SCALE GENOMIC DNA]</scope>
    <source>
        <strain evidence="2 3">BCC 54312</strain>
    </source>
</reference>
<proteinExistence type="predicted"/>
<feature type="compositionally biased region" description="Basic and acidic residues" evidence="1">
    <location>
        <begin position="866"/>
        <end position="889"/>
    </location>
</feature>
<accession>A0A367LRY8</accession>
<feature type="compositionally biased region" description="Low complexity" evidence="1">
    <location>
        <begin position="492"/>
        <end position="526"/>
    </location>
</feature>
<feature type="compositionally biased region" description="Low complexity" evidence="1">
    <location>
        <begin position="45"/>
        <end position="59"/>
    </location>
</feature>
<keyword evidence="3" id="KW-1185">Reference proteome</keyword>
<name>A0A367LRY8_9HYPO</name>
<dbReference type="SUPFAM" id="SSF56112">
    <property type="entry name" value="Protein kinase-like (PK-like)"/>
    <property type="match status" value="1"/>
</dbReference>
<feature type="compositionally biased region" description="Polar residues" evidence="1">
    <location>
        <begin position="34"/>
        <end position="44"/>
    </location>
</feature>
<feature type="compositionally biased region" description="Acidic residues" evidence="1">
    <location>
        <begin position="803"/>
        <end position="823"/>
    </location>
</feature>
<feature type="compositionally biased region" description="Low complexity" evidence="1">
    <location>
        <begin position="906"/>
        <end position="916"/>
    </location>
</feature>
<evidence type="ECO:0000313" key="3">
    <source>
        <dbReference type="Proteomes" id="UP000253664"/>
    </source>
</evidence>
<comment type="caution">
    <text evidence="2">The sequence shown here is derived from an EMBL/GenBank/DDBJ whole genome shotgun (WGS) entry which is preliminary data.</text>
</comment>
<feature type="non-terminal residue" evidence="2">
    <location>
        <position position="1"/>
    </location>
</feature>
<dbReference type="OrthoDB" id="8905873at2759"/>
<dbReference type="STRING" id="1330021.A0A367LRY8"/>
<dbReference type="InterPro" id="IPR011009">
    <property type="entry name" value="Kinase-like_dom_sf"/>
</dbReference>
<feature type="compositionally biased region" description="Basic and acidic residues" evidence="1">
    <location>
        <begin position="828"/>
        <end position="841"/>
    </location>
</feature>
<feature type="region of interest" description="Disordered" evidence="1">
    <location>
        <begin position="467"/>
        <end position="554"/>
    </location>
</feature>
<feature type="compositionally biased region" description="Polar residues" evidence="1">
    <location>
        <begin position="74"/>
        <end position="91"/>
    </location>
</feature>
<dbReference type="AlphaFoldDB" id="A0A367LRY8"/>
<feature type="region of interest" description="Disordered" evidence="1">
    <location>
        <begin position="28"/>
        <end position="94"/>
    </location>
</feature>
<protein>
    <submittedName>
        <fullName evidence="2">Uncharacterized protein</fullName>
    </submittedName>
</protein>
<evidence type="ECO:0000256" key="1">
    <source>
        <dbReference type="SAM" id="MobiDB-lite"/>
    </source>
</evidence>
<dbReference type="EMBL" id="LKCN02000001">
    <property type="protein sequence ID" value="RCI17214.1"/>
    <property type="molecule type" value="Genomic_DNA"/>
</dbReference>
<gene>
    <name evidence="2" type="ORF">L249_2247</name>
</gene>
<evidence type="ECO:0000313" key="2">
    <source>
        <dbReference type="EMBL" id="RCI17214.1"/>
    </source>
</evidence>
<dbReference type="Proteomes" id="UP000253664">
    <property type="component" value="Unassembled WGS sequence"/>
</dbReference>
<feature type="region of interest" description="Disordered" evidence="1">
    <location>
        <begin position="801"/>
        <end position="938"/>
    </location>
</feature>
<organism evidence="2 3">
    <name type="scientific">Ophiocordyceps polyrhachis-furcata BCC 54312</name>
    <dbReference type="NCBI Taxonomy" id="1330021"/>
    <lineage>
        <taxon>Eukaryota</taxon>
        <taxon>Fungi</taxon>
        <taxon>Dikarya</taxon>
        <taxon>Ascomycota</taxon>
        <taxon>Pezizomycotina</taxon>
        <taxon>Sordariomycetes</taxon>
        <taxon>Hypocreomycetidae</taxon>
        <taxon>Hypocreales</taxon>
        <taxon>Ophiocordycipitaceae</taxon>
        <taxon>Ophiocordyceps</taxon>
    </lineage>
</organism>
<feature type="non-terminal residue" evidence="2">
    <location>
        <position position="1018"/>
    </location>
</feature>
<feature type="compositionally biased region" description="Polar residues" evidence="1">
    <location>
        <begin position="527"/>
        <end position="551"/>
    </location>
</feature>
<sequence length="1018" mass="112886">IPVHHDTPSLNRSESVVNDAQSQIENAAEDLPNMSATATITGHDTQPATTTLVAAVPPTKRTSSVANFGDGSSPKRSNPQTPDENTSSDDSASARFKQRIAELERNAAEKDEQLKQEREKNADLSLENYLTTAHDLIYKAFEASIVRRPPPIVSSSSKTKPKTGYTTGMTNVYGKFCPTDLRPWKEFPSIQMKTWQDLFPAWNGDGSNENKIFPSKNILEYFEDMVKRSRIRTEYDLSIFLGTNVESPVQYIIDKLLGNEDVTALFNISNGIFFQGDERDMRQKTNESMELQRRGRADRYCCEDTDRTDRSILHVSEFKRPQLLTEDVIKRGLHQMNVFEDVACRKPLDDQAGSETRKDYSAEKLIGAAITQTFHYIIENGVDYGLLTTGEAFIFLKVDRKEPAGRLYYHLARPDQDVKNAAEGTSHLFTALGQYLAFTLMAAGKPGAAQDDDDQDMKIAFAEQLVRWGDSPPTPPSSSFDPDADSARGTRSKTSAQGSGQQSQGGSSKNKTQQSQGGSSKNKTQQTQGGSSKNKTQKTQGGSSKNKAQQTADERSRINAMFESLGGPGSKFRGPHEGDMPYCTQKCLAGIASGAALDESCPNVALHRGNEKRTHHRFNQTQFLDHLSKQLKWSMDRGVTRLREDGACGFTFKVTLLLYGYTMISKGTFIDLTKYLAQEAAVYERLRPIQGKYVPVCLGTVDLRTIGKMYFMPFGYNITYMMFLAWGGTAANRMHLDDEGIKAIEEKAQESLAACQDLGVYHDDVRLANMVVSEDGNKVMMIDFEPIGTWAFVDITEEVSAGTEEEVSVGTEEEVSAGTEEEVSAGIKIKEEVSAGTEEKLSAGTEEEVSAGIKEELSSSPPASKKRADNAETEPRHEPGRKTLADKTNHQPRAQRLTIQPRMQASQSSGSGTSLTSKKRTRDTETEPNQAARAKKVHVREGTCWEEPRWELRGRTVLVKMDRSSGSGPSKKRTRNATETEPCQAVRAKKMHLRHGSWAFRHETGKLESNMKMASRVA</sequence>
<feature type="region of interest" description="Disordered" evidence="1">
    <location>
        <begin position="961"/>
        <end position="983"/>
    </location>
</feature>